<dbReference type="AlphaFoldDB" id="A0A8H7C8Q2"/>
<dbReference type="Pfam" id="PF20415">
    <property type="entry name" value="DUF6699"/>
    <property type="match status" value="1"/>
</dbReference>
<dbReference type="EMBL" id="JABXXO010000010">
    <property type="protein sequence ID" value="KAF7768511.1"/>
    <property type="molecule type" value="Genomic_DNA"/>
</dbReference>
<gene>
    <name evidence="2" type="ORF">Agabi119p4_7754</name>
</gene>
<comment type="caution">
    <text evidence="2">The sequence shown here is derived from an EMBL/GenBank/DDBJ whole genome shotgun (WGS) entry which is preliminary data.</text>
</comment>
<organism evidence="2 3">
    <name type="scientific">Agaricus bisporus var. burnettii</name>
    <dbReference type="NCBI Taxonomy" id="192524"/>
    <lineage>
        <taxon>Eukaryota</taxon>
        <taxon>Fungi</taxon>
        <taxon>Dikarya</taxon>
        <taxon>Basidiomycota</taxon>
        <taxon>Agaricomycotina</taxon>
        <taxon>Agaricomycetes</taxon>
        <taxon>Agaricomycetidae</taxon>
        <taxon>Agaricales</taxon>
        <taxon>Agaricineae</taxon>
        <taxon>Agaricaceae</taxon>
        <taxon>Agaricus</taxon>
    </lineage>
</organism>
<evidence type="ECO:0000313" key="3">
    <source>
        <dbReference type="Proteomes" id="UP000629468"/>
    </source>
</evidence>
<feature type="domain" description="DUF6699" evidence="1">
    <location>
        <begin position="130"/>
        <end position="258"/>
    </location>
</feature>
<evidence type="ECO:0000313" key="2">
    <source>
        <dbReference type="EMBL" id="KAF7768511.1"/>
    </source>
</evidence>
<proteinExistence type="predicted"/>
<dbReference type="Proteomes" id="UP000629468">
    <property type="component" value="Unassembled WGS sequence"/>
</dbReference>
<protein>
    <recommendedName>
        <fullName evidence="1">DUF6699 domain-containing protein</fullName>
    </recommendedName>
</protein>
<sequence length="269" mass="30710">MVPGASWAGRTGLRLCGYDCVCYNCLVVRGKSPARTGAKQCLIMSTMACAMRRYSCGSSYLRRLFAFKYQPQWKAIPASDTKACRGDALPLIHIHEASPLSSPSISFSQLSLLPTPYRLHHTLVNPIFDFDVSIHPLGNPSICNLELQKESVTEPPTRSITLESNHLPWPITVSTEHYYLTVFDLLVGIYNNLRTPAKEEEFARESREKQDKIASAYYDRWERRTPSEFREQERCKGLRRVDFLPQNTLRFSGLEKAKGSDTWVMQLRQ</sequence>
<reference evidence="2 3" key="1">
    <citation type="journal article" name="Sci. Rep.">
        <title>Telomere-to-telomere assembled and centromere annotated genomes of the two main subspecies of the button mushroom Agaricus bisporus reveal especially polymorphic chromosome ends.</title>
        <authorList>
            <person name="Sonnenberg A.S.M."/>
            <person name="Sedaghat-Telgerd N."/>
            <person name="Lavrijssen B."/>
            <person name="Ohm R.A."/>
            <person name="Hendrickx P.M."/>
            <person name="Scholtmeijer K."/>
            <person name="Baars J.J.P."/>
            <person name="van Peer A."/>
        </authorList>
    </citation>
    <scope>NUCLEOTIDE SEQUENCE [LARGE SCALE GENOMIC DNA]</scope>
    <source>
        <strain evidence="2 3">H119_p4</strain>
    </source>
</reference>
<evidence type="ECO:0000259" key="1">
    <source>
        <dbReference type="Pfam" id="PF20415"/>
    </source>
</evidence>
<name>A0A8H7C8Q2_AGABI</name>
<accession>A0A8H7C8Q2</accession>
<dbReference type="InterPro" id="IPR046522">
    <property type="entry name" value="DUF6699"/>
</dbReference>